<feature type="chain" id="PRO_5003631122" description="Outer membrane protein beta-barrel domain-containing protein" evidence="1">
    <location>
        <begin position="30"/>
        <end position="281"/>
    </location>
</feature>
<protein>
    <recommendedName>
        <fullName evidence="4">Outer membrane protein beta-barrel domain-containing protein</fullName>
    </recommendedName>
</protein>
<evidence type="ECO:0008006" key="4">
    <source>
        <dbReference type="Google" id="ProtNLM"/>
    </source>
</evidence>
<dbReference type="KEGG" id="fae:FAES_2114"/>
<evidence type="ECO:0000256" key="1">
    <source>
        <dbReference type="SAM" id="SignalP"/>
    </source>
</evidence>
<dbReference type="eggNOG" id="COG2885">
    <property type="taxonomic scope" value="Bacteria"/>
</dbReference>
<sequence length="281" mass="30015">MTISLPSVRNATSLSLLAVCLTTCTASLATSVPPLASPDHPTDTLAHPRPMETHTLQVGVAVGVTQLFGDLSSPDLKPAVGVTLTYPISRTFGFQLLGDLGTLGAQQQAFYNTQAQTRFTQASIGASVNLSELINRKTRQQRPEQARNHLSVYLTYGLIFFNATAYSLSDGSVQRLTNGPGSHRTASDNYTAKGVAGVTQTHEVVVPLGLRYCAPLSRSLSLTVDLRYNVVHTDKLDATFDHDNSTIKTLNGGDIFGPIPSGNSLDAWGALSVGLAYRLQK</sequence>
<organism evidence="2 3">
    <name type="scientific">Fibrella aestuarina BUZ 2</name>
    <dbReference type="NCBI Taxonomy" id="1166018"/>
    <lineage>
        <taxon>Bacteria</taxon>
        <taxon>Pseudomonadati</taxon>
        <taxon>Bacteroidota</taxon>
        <taxon>Cytophagia</taxon>
        <taxon>Cytophagales</taxon>
        <taxon>Spirosomataceae</taxon>
        <taxon>Fibrella</taxon>
    </lineage>
</organism>
<keyword evidence="3" id="KW-1185">Reference proteome</keyword>
<proteinExistence type="predicted"/>
<evidence type="ECO:0000313" key="3">
    <source>
        <dbReference type="Proteomes" id="UP000011058"/>
    </source>
</evidence>
<dbReference type="EMBL" id="HE796683">
    <property type="protein sequence ID" value="CCH00123.1"/>
    <property type="molecule type" value="Genomic_DNA"/>
</dbReference>
<keyword evidence="1" id="KW-0732">Signal</keyword>
<feature type="signal peptide" evidence="1">
    <location>
        <begin position="1"/>
        <end position="29"/>
    </location>
</feature>
<accession>I0K7M0</accession>
<name>I0K7M0_9BACT</name>
<dbReference type="PATRIC" id="fig|1166018.3.peg.3863"/>
<evidence type="ECO:0000313" key="2">
    <source>
        <dbReference type="EMBL" id="CCH00123.1"/>
    </source>
</evidence>
<gene>
    <name evidence="2" type="ORF">FAES_2114</name>
</gene>
<dbReference type="Proteomes" id="UP000011058">
    <property type="component" value="Chromosome"/>
</dbReference>
<dbReference type="AlphaFoldDB" id="I0K7M0"/>
<dbReference type="HOGENOM" id="CLU_989536_0_0_10"/>
<reference evidence="2 3" key="1">
    <citation type="journal article" date="2012" name="J. Bacteriol.">
        <title>Genome Sequence of Fibrella aestuarina BUZ 2T, a Filamentous Marine Bacterium.</title>
        <authorList>
            <person name="Filippini M."/>
            <person name="Qi W."/>
            <person name="Blom J."/>
            <person name="Goesmann A."/>
            <person name="Smits T.H."/>
            <person name="Bagheri H.C."/>
        </authorList>
    </citation>
    <scope>NUCLEOTIDE SEQUENCE [LARGE SCALE GENOMIC DNA]</scope>
    <source>
        <strain evidence="3">BUZ 2T</strain>
    </source>
</reference>